<accession>D4DFE3</accession>
<dbReference type="Gene3D" id="1.10.287.10">
    <property type="entry name" value="S15/NS1, RNA-binding"/>
    <property type="match status" value="1"/>
</dbReference>
<keyword evidence="6" id="KW-1185">Reference proteome</keyword>
<comment type="caution">
    <text evidence="5">The sequence shown here is derived from an EMBL/GenBank/DDBJ whole genome shotgun (WGS) entry which is preliminary data.</text>
</comment>
<dbReference type="PANTHER" id="PTHR23321:SF26">
    <property type="entry name" value="SMALL RIBOSOMAL SUBUNIT PROTEIN US15M"/>
    <property type="match status" value="1"/>
</dbReference>
<dbReference type="GO" id="GO:0003735">
    <property type="term" value="F:structural constituent of ribosome"/>
    <property type="evidence" value="ECO:0007669"/>
    <property type="project" value="InterPro"/>
</dbReference>
<dbReference type="KEGG" id="tve:TRV_05890"/>
<dbReference type="AlphaFoldDB" id="D4DFE3"/>
<dbReference type="Pfam" id="PF00312">
    <property type="entry name" value="Ribosomal_S15"/>
    <property type="match status" value="1"/>
</dbReference>
<keyword evidence="2" id="KW-0689">Ribosomal protein</keyword>
<dbReference type="Proteomes" id="UP000008383">
    <property type="component" value="Unassembled WGS sequence"/>
</dbReference>
<dbReference type="InterPro" id="IPR000589">
    <property type="entry name" value="Ribosomal_uS15"/>
</dbReference>
<evidence type="ECO:0000256" key="2">
    <source>
        <dbReference type="ARBA" id="ARBA00022980"/>
    </source>
</evidence>
<evidence type="ECO:0008006" key="7">
    <source>
        <dbReference type="Google" id="ProtNLM"/>
    </source>
</evidence>
<dbReference type="GO" id="GO:0005840">
    <property type="term" value="C:ribosome"/>
    <property type="evidence" value="ECO:0007669"/>
    <property type="project" value="UniProtKB-KW"/>
</dbReference>
<dbReference type="PANTHER" id="PTHR23321">
    <property type="entry name" value="RIBOSOMAL PROTEIN S15, BACTERIAL AND ORGANELLAR"/>
    <property type="match status" value="1"/>
</dbReference>
<evidence type="ECO:0000256" key="3">
    <source>
        <dbReference type="ARBA" id="ARBA00023274"/>
    </source>
</evidence>
<evidence type="ECO:0000256" key="1">
    <source>
        <dbReference type="ARBA" id="ARBA00008434"/>
    </source>
</evidence>
<proteinExistence type="inferred from homology"/>
<feature type="region of interest" description="Disordered" evidence="4">
    <location>
        <begin position="230"/>
        <end position="265"/>
    </location>
</feature>
<reference evidence="6" key="1">
    <citation type="journal article" date="2011" name="Genome Biol.">
        <title>Comparative and functional genomics provide insights into the pathogenicity of dermatophytic fungi.</title>
        <authorList>
            <person name="Burmester A."/>
            <person name="Shelest E."/>
            <person name="Gloeckner G."/>
            <person name="Heddergott C."/>
            <person name="Schindler S."/>
            <person name="Staib P."/>
            <person name="Heidel A."/>
            <person name="Felder M."/>
            <person name="Petzold A."/>
            <person name="Szafranski K."/>
            <person name="Feuermann M."/>
            <person name="Pedruzzi I."/>
            <person name="Priebe S."/>
            <person name="Groth M."/>
            <person name="Winkler R."/>
            <person name="Li W."/>
            <person name="Kniemeyer O."/>
            <person name="Schroeckh V."/>
            <person name="Hertweck C."/>
            <person name="Hube B."/>
            <person name="White T.C."/>
            <person name="Platzer M."/>
            <person name="Guthke R."/>
            <person name="Heitman J."/>
            <person name="Woestemeyer J."/>
            <person name="Zipfel P.F."/>
            <person name="Monod M."/>
            <person name="Brakhage A.A."/>
        </authorList>
    </citation>
    <scope>NUCLEOTIDE SEQUENCE [LARGE SCALE GENOMIC DNA]</scope>
    <source>
        <strain evidence="6">HKI 0517</strain>
    </source>
</reference>
<dbReference type="OrthoDB" id="441444at2759"/>
<dbReference type="EMBL" id="ACYE01000336">
    <property type="protein sequence ID" value="EFE39492.1"/>
    <property type="molecule type" value="Genomic_DNA"/>
</dbReference>
<sequence>MKICEDRNLKVEESKRDRQRKPGTKRGESGLNQHKMAPRVGSSGLCSWFSNLTLSRVGSQQSRTVTTKGHGRRQRDPFAIAQARQRKAANISRQRELSQQRTEAFGDPVASEKTPMIEAMLNPSLYPTLGSKGVHVPSDNEQPSYVNYCISKSELASALETSKQLTRPVPPIDGSVVDPQQVEDAIKKHEEDHKNAEEAVRRILAMKNGSTRNRTKLNIKRSIDILGRHNTDRVLPPKPAAAGQDPASLESSAKRPRAGPDTGSPEVQVAILTSKILVLAEQLKTTSHKDKHNKRRLRLFVHRRQKLLSYLRRKERGGPRWQNLMQTLGLSDAAWKGEITLR</sequence>
<dbReference type="GO" id="GO:1990904">
    <property type="term" value="C:ribonucleoprotein complex"/>
    <property type="evidence" value="ECO:0007669"/>
    <property type="project" value="UniProtKB-KW"/>
</dbReference>
<evidence type="ECO:0000256" key="4">
    <source>
        <dbReference type="SAM" id="MobiDB-lite"/>
    </source>
</evidence>
<dbReference type="InterPro" id="IPR005290">
    <property type="entry name" value="Ribosomal_uS15_bac-type"/>
</dbReference>
<comment type="similarity">
    <text evidence="1">Belongs to the universal ribosomal protein uS15 family.</text>
</comment>
<evidence type="ECO:0000313" key="6">
    <source>
        <dbReference type="Proteomes" id="UP000008383"/>
    </source>
</evidence>
<organism evidence="5 6">
    <name type="scientific">Trichophyton verrucosum (strain HKI 0517)</name>
    <dbReference type="NCBI Taxonomy" id="663202"/>
    <lineage>
        <taxon>Eukaryota</taxon>
        <taxon>Fungi</taxon>
        <taxon>Dikarya</taxon>
        <taxon>Ascomycota</taxon>
        <taxon>Pezizomycotina</taxon>
        <taxon>Eurotiomycetes</taxon>
        <taxon>Eurotiomycetidae</taxon>
        <taxon>Onygenales</taxon>
        <taxon>Arthrodermataceae</taxon>
        <taxon>Trichophyton</taxon>
    </lineage>
</organism>
<dbReference type="HOGENOM" id="CLU_078264_0_0_1"/>
<dbReference type="GO" id="GO:0006412">
    <property type="term" value="P:translation"/>
    <property type="evidence" value="ECO:0007669"/>
    <property type="project" value="InterPro"/>
</dbReference>
<protein>
    <recommendedName>
        <fullName evidence="7">Ribosomal protein S15</fullName>
    </recommendedName>
</protein>
<dbReference type="RefSeq" id="XP_003020116.1">
    <property type="nucleotide sequence ID" value="XM_003020070.1"/>
</dbReference>
<evidence type="ECO:0000313" key="5">
    <source>
        <dbReference type="EMBL" id="EFE39492.1"/>
    </source>
</evidence>
<feature type="region of interest" description="Disordered" evidence="4">
    <location>
        <begin position="1"/>
        <end position="40"/>
    </location>
</feature>
<dbReference type="SMART" id="SM01387">
    <property type="entry name" value="Ribosomal_S15"/>
    <property type="match status" value="1"/>
</dbReference>
<dbReference type="GeneID" id="9583880"/>
<dbReference type="SUPFAM" id="SSF47060">
    <property type="entry name" value="S15/NS1 RNA-binding domain"/>
    <property type="match status" value="1"/>
</dbReference>
<dbReference type="CDD" id="cd00353">
    <property type="entry name" value="Ribosomal_S15p_S13e"/>
    <property type="match status" value="1"/>
</dbReference>
<gene>
    <name evidence="5" type="ORF">TRV_05890</name>
</gene>
<name>D4DFE3_TRIVH</name>
<dbReference type="GO" id="GO:0005737">
    <property type="term" value="C:cytoplasm"/>
    <property type="evidence" value="ECO:0007669"/>
    <property type="project" value="UniProtKB-ARBA"/>
</dbReference>
<dbReference type="InterPro" id="IPR009068">
    <property type="entry name" value="uS15_NS1_RNA-bd_sf"/>
</dbReference>
<keyword evidence="3" id="KW-0687">Ribonucleoprotein</keyword>
<feature type="compositionally biased region" description="Basic and acidic residues" evidence="4">
    <location>
        <begin position="1"/>
        <end position="16"/>
    </location>
</feature>